<dbReference type="VEuPathDB" id="FungiDB:FUN_017256"/>
<name>A0A2I1H594_9GLOM</name>
<gene>
    <name evidence="1" type="ORF">RhiirA4_472596</name>
</gene>
<dbReference type="SUPFAM" id="SSF48452">
    <property type="entry name" value="TPR-like"/>
    <property type="match status" value="1"/>
</dbReference>
<dbReference type="InterPro" id="IPR011990">
    <property type="entry name" value="TPR-like_helical_dom_sf"/>
</dbReference>
<reference evidence="1 2" key="1">
    <citation type="submission" date="2015-10" db="EMBL/GenBank/DDBJ databases">
        <title>Genome analyses suggest a sexual origin of heterokaryosis in a supposedly ancient asexual fungus.</title>
        <authorList>
            <person name="Ropars J."/>
            <person name="Sedzielewska K."/>
            <person name="Noel J."/>
            <person name="Charron P."/>
            <person name="Farinelli L."/>
            <person name="Marton T."/>
            <person name="Kruger M."/>
            <person name="Pelin A."/>
            <person name="Brachmann A."/>
            <person name="Corradi N."/>
        </authorList>
    </citation>
    <scope>NUCLEOTIDE SEQUENCE [LARGE SCALE GENOMIC DNA]</scope>
    <source>
        <strain evidence="1 2">A4</strain>
    </source>
</reference>
<comment type="caution">
    <text evidence="1">The sequence shown here is derived from an EMBL/GenBank/DDBJ whole genome shotgun (WGS) entry which is preliminary data.</text>
</comment>
<evidence type="ECO:0000313" key="1">
    <source>
        <dbReference type="EMBL" id="PKY54035.1"/>
    </source>
</evidence>
<dbReference type="EMBL" id="LLXI01001515">
    <property type="protein sequence ID" value="PKY54035.1"/>
    <property type="molecule type" value="Genomic_DNA"/>
</dbReference>
<proteinExistence type="predicted"/>
<dbReference type="AlphaFoldDB" id="A0A2I1H594"/>
<keyword evidence="2" id="KW-1185">Reference proteome</keyword>
<dbReference type="Proteomes" id="UP000234323">
    <property type="component" value="Unassembled WGS sequence"/>
</dbReference>
<sequence length="78" mass="8851">MQEANEIVSKGLPNNGLQETLNLNPRNIWTVNEITVVLAETERMQEANESFWKIFNINYAHICALLGNYSNAIQKVST</sequence>
<accession>A0A2I1H594</accession>
<evidence type="ECO:0000313" key="2">
    <source>
        <dbReference type="Proteomes" id="UP000234323"/>
    </source>
</evidence>
<organism evidence="1 2">
    <name type="scientific">Rhizophagus irregularis</name>
    <dbReference type="NCBI Taxonomy" id="588596"/>
    <lineage>
        <taxon>Eukaryota</taxon>
        <taxon>Fungi</taxon>
        <taxon>Fungi incertae sedis</taxon>
        <taxon>Mucoromycota</taxon>
        <taxon>Glomeromycotina</taxon>
        <taxon>Glomeromycetes</taxon>
        <taxon>Glomerales</taxon>
        <taxon>Glomeraceae</taxon>
        <taxon>Rhizophagus</taxon>
    </lineage>
</organism>
<dbReference type="VEuPathDB" id="FungiDB:RhiirA1_413776"/>
<protein>
    <submittedName>
        <fullName evidence="1">Uncharacterized protein</fullName>
    </submittedName>
</protein>
<dbReference type="VEuPathDB" id="FungiDB:RhiirFUN_022580"/>